<feature type="compositionally biased region" description="Basic residues" evidence="1">
    <location>
        <begin position="1"/>
        <end position="22"/>
    </location>
</feature>
<comment type="caution">
    <text evidence="2">The sequence shown here is derived from an EMBL/GenBank/DDBJ whole genome shotgun (WGS) entry which is preliminary data.</text>
</comment>
<organism evidence="2 3">
    <name type="scientific">Solihabitans fulvus</name>
    <dbReference type="NCBI Taxonomy" id="1892852"/>
    <lineage>
        <taxon>Bacteria</taxon>
        <taxon>Bacillati</taxon>
        <taxon>Actinomycetota</taxon>
        <taxon>Actinomycetes</taxon>
        <taxon>Pseudonocardiales</taxon>
        <taxon>Pseudonocardiaceae</taxon>
        <taxon>Solihabitans</taxon>
    </lineage>
</organism>
<feature type="compositionally biased region" description="Basic residues" evidence="1">
    <location>
        <begin position="42"/>
        <end position="61"/>
    </location>
</feature>
<feature type="compositionally biased region" description="Basic and acidic residues" evidence="1">
    <location>
        <begin position="23"/>
        <end position="33"/>
    </location>
</feature>
<feature type="region of interest" description="Disordered" evidence="1">
    <location>
        <begin position="1"/>
        <end position="70"/>
    </location>
</feature>
<dbReference type="AlphaFoldDB" id="A0A5B2W513"/>
<reference evidence="2 3" key="1">
    <citation type="submission" date="2019-09" db="EMBL/GenBank/DDBJ databases">
        <title>Goodfellowia gen. nov., a new genus of the Pseudonocardineae related to Actinoalloteichus, containing Goodfellowia coeruleoviolacea gen. nov., comb. nov. gen. nov., comb. nov.</title>
        <authorList>
            <person name="Labeda D."/>
        </authorList>
    </citation>
    <scope>NUCLEOTIDE SEQUENCE [LARGE SCALE GENOMIC DNA]</scope>
    <source>
        <strain evidence="2 3">AN110305</strain>
    </source>
</reference>
<dbReference type="Proteomes" id="UP000323454">
    <property type="component" value="Unassembled WGS sequence"/>
</dbReference>
<evidence type="ECO:0000256" key="1">
    <source>
        <dbReference type="SAM" id="MobiDB-lite"/>
    </source>
</evidence>
<gene>
    <name evidence="2" type="ORF">F0L68_41170</name>
</gene>
<sequence length="70" mass="8024">MARPGRHSGRPRAHHGRGRRPVRRDVLARDLRSGPRAARAGRGPRRTPRLRHRPAHRRVPRRLQDQPAGA</sequence>
<proteinExistence type="predicted"/>
<evidence type="ECO:0000313" key="2">
    <source>
        <dbReference type="EMBL" id="KAA2245898.1"/>
    </source>
</evidence>
<accession>A0A5B2W513</accession>
<keyword evidence="3" id="KW-1185">Reference proteome</keyword>
<protein>
    <submittedName>
        <fullName evidence="2">Uncharacterized protein</fullName>
    </submittedName>
</protein>
<name>A0A5B2W513_9PSEU</name>
<dbReference type="EMBL" id="VUOB01000179">
    <property type="protein sequence ID" value="KAA2245898.1"/>
    <property type="molecule type" value="Genomic_DNA"/>
</dbReference>
<evidence type="ECO:0000313" key="3">
    <source>
        <dbReference type="Proteomes" id="UP000323454"/>
    </source>
</evidence>
<reference evidence="2 3" key="2">
    <citation type="submission" date="2019-09" db="EMBL/GenBank/DDBJ databases">
        <authorList>
            <person name="Jin C."/>
        </authorList>
    </citation>
    <scope>NUCLEOTIDE SEQUENCE [LARGE SCALE GENOMIC DNA]</scope>
    <source>
        <strain evidence="2 3">AN110305</strain>
    </source>
</reference>